<dbReference type="GO" id="GO:0004386">
    <property type="term" value="F:helicase activity"/>
    <property type="evidence" value="ECO:0007669"/>
    <property type="project" value="UniProtKB-KW"/>
</dbReference>
<dbReference type="EMBL" id="MT708544">
    <property type="protein sequence ID" value="QOE32079.1"/>
    <property type="molecule type" value="Genomic_DNA"/>
</dbReference>
<protein>
    <submittedName>
        <fullName evidence="1">DNA helicase</fullName>
    </submittedName>
</protein>
<reference evidence="1 2" key="1">
    <citation type="submission" date="2020-07" db="EMBL/GenBank/DDBJ databases">
        <title>Complete genome sequence of Rhizobium phaseoli phage Palo.</title>
        <authorList>
            <person name="Nabhani A."/>
            <person name="Rushing L."/>
            <person name="Newkirk H."/>
            <person name="Gonzalez C."/>
            <person name="Young R."/>
            <person name="Liu M."/>
        </authorList>
    </citation>
    <scope>NUCLEOTIDE SEQUENCE [LARGE SCALE GENOMIC DNA]</scope>
</reference>
<evidence type="ECO:0000313" key="2">
    <source>
        <dbReference type="Proteomes" id="UP000516590"/>
    </source>
</evidence>
<evidence type="ECO:0000313" key="1">
    <source>
        <dbReference type="EMBL" id="QOE32079.1"/>
    </source>
</evidence>
<dbReference type="Gene3D" id="3.40.50.300">
    <property type="entry name" value="P-loop containing nucleotide triphosphate hydrolases"/>
    <property type="match status" value="1"/>
</dbReference>
<dbReference type="Proteomes" id="UP000516590">
    <property type="component" value="Segment"/>
</dbReference>
<accession>A0A7L8G605</accession>
<keyword evidence="1" id="KW-0378">Hydrolase</keyword>
<keyword evidence="2" id="KW-1185">Reference proteome</keyword>
<keyword evidence="1" id="KW-0547">Nucleotide-binding</keyword>
<keyword evidence="1" id="KW-0347">Helicase</keyword>
<keyword evidence="1" id="KW-0067">ATP-binding</keyword>
<organism evidence="1 2">
    <name type="scientific">Rhizobium phage Palo</name>
    <dbReference type="NCBI Taxonomy" id="2767573"/>
    <lineage>
        <taxon>Viruses</taxon>
        <taxon>Duplodnaviria</taxon>
        <taxon>Heunggongvirae</taxon>
        <taxon>Uroviricota</taxon>
        <taxon>Caudoviricetes</taxon>
        <taxon>Autographivirales</taxon>
        <taxon>Dunnvirinae</taxon>
        <taxon>Palovirus</taxon>
        <taxon>Palovirus palo</taxon>
    </lineage>
</organism>
<dbReference type="Pfam" id="PF13481">
    <property type="entry name" value="AAA_25"/>
    <property type="match status" value="1"/>
</dbReference>
<dbReference type="InterPro" id="IPR027417">
    <property type="entry name" value="P-loop_NTPase"/>
</dbReference>
<gene>
    <name evidence="1" type="ORF">CPT_Palo_020</name>
</gene>
<sequence length="428" mass="48535">MIDIILLRIMKQRKDFLILYPLIHPEALQAETAALIADFKRYYEGFPSHDAIDLTTFMTRFPGWHKGITDEKVREYARILANVTKQDADDDQKAYILTELADMDVSLRLANVVAQYNEGEVEDLMGTLGETMDKYRRSRGIKQIKYIDTPIKDLLREDTNNEGVAWRLQTLNNHMRKLRPGDFGIIAARPDQGKTSFIASEVSFMAPQLPPDKNVLWLNNEGLGRRLIPRYWQAALNLTVPEMVALSNADKLEEQYLKVMGRFDRIRVIDIHGLNNSQVELIIESNNPGVIVYDMIDNIGGFGDSARTDLKLEQMYQWGRDRSVKYETIGLATSQISAEGHDLRFPGLSMLKDSKTGKQGACDFQLMIGSVTADKMLAASRFLSLPKNKLRLPSGAQSPDAEVHFDVFRSRFKDMIINPDTGVSDRGE</sequence>
<dbReference type="SUPFAM" id="SSF52540">
    <property type="entry name" value="P-loop containing nucleoside triphosphate hydrolases"/>
    <property type="match status" value="1"/>
</dbReference>
<proteinExistence type="predicted"/>
<name>A0A7L8G605_9CAUD</name>